<dbReference type="Gene3D" id="3.40.50.720">
    <property type="entry name" value="NAD(P)-binding Rossmann-like Domain"/>
    <property type="match status" value="1"/>
</dbReference>
<dbReference type="InterPro" id="IPR050091">
    <property type="entry name" value="PKS_NRPS_Biosynth_Enz"/>
</dbReference>
<proteinExistence type="predicted"/>
<dbReference type="KEGG" id="kal:KALB_6324"/>
<dbReference type="InterPro" id="IPR016035">
    <property type="entry name" value="Acyl_Trfase/lysoPLipase"/>
</dbReference>
<evidence type="ECO:0000313" key="7">
    <source>
        <dbReference type="EMBL" id="AHH99684.1"/>
    </source>
</evidence>
<evidence type="ECO:0000256" key="2">
    <source>
        <dbReference type="ARBA" id="ARBA00022553"/>
    </source>
</evidence>
<dbReference type="InterPro" id="IPR001227">
    <property type="entry name" value="Ac_transferase_dom_sf"/>
</dbReference>
<dbReference type="SUPFAM" id="SSF51412">
    <property type="entry name" value="Inosine monophosphate dehydrogenase (IMPDH)"/>
    <property type="match status" value="2"/>
</dbReference>
<dbReference type="Gene3D" id="3.20.20.70">
    <property type="entry name" value="Aldolase class I"/>
    <property type="match status" value="2"/>
</dbReference>
<protein>
    <submittedName>
        <fullName evidence="7">Uncharacterized protein</fullName>
    </submittedName>
</protein>
<dbReference type="Pfam" id="PF08659">
    <property type="entry name" value="KR"/>
    <property type="match status" value="1"/>
</dbReference>
<reference evidence="7 8" key="1">
    <citation type="journal article" date="2014" name="BMC Genomics">
        <title>Complete genome sequence of producer of the glycopeptide antibiotic Aculeximycin Kutzneria albida DSM 43870T, a representative of minor genus of Pseudonocardiaceae.</title>
        <authorList>
            <person name="Rebets Y."/>
            <person name="Tokovenko B."/>
            <person name="Lushchyk I."/>
            <person name="Ruckert C."/>
            <person name="Zaburannyi N."/>
            <person name="Bechthold A."/>
            <person name="Kalinowski J."/>
            <person name="Luzhetskyy A."/>
        </authorList>
    </citation>
    <scope>NUCLEOTIDE SEQUENCE [LARGE SCALE GENOMIC DNA]</scope>
    <source>
        <strain evidence="7">DSM 43870</strain>
    </source>
</reference>
<gene>
    <name evidence="7" type="ORF">KALB_6324</name>
</gene>
<dbReference type="SMART" id="SM00822">
    <property type="entry name" value="PKS_KR"/>
    <property type="match status" value="1"/>
</dbReference>
<evidence type="ECO:0000256" key="4">
    <source>
        <dbReference type="ARBA" id="ARBA00023315"/>
    </source>
</evidence>
<dbReference type="InterPro" id="IPR036291">
    <property type="entry name" value="NAD(P)-bd_dom_sf"/>
</dbReference>
<dbReference type="eggNOG" id="COG1028">
    <property type="taxonomic scope" value="Bacteria"/>
</dbReference>
<dbReference type="Pfam" id="PF00550">
    <property type="entry name" value="PP-binding"/>
    <property type="match status" value="1"/>
</dbReference>
<dbReference type="InterPro" id="IPR014030">
    <property type="entry name" value="Ketoacyl_synth_N"/>
</dbReference>
<dbReference type="Pfam" id="PF00109">
    <property type="entry name" value="ketoacyl-synt"/>
    <property type="match status" value="1"/>
</dbReference>
<dbReference type="SMART" id="SM00825">
    <property type="entry name" value="PKS_KS"/>
    <property type="match status" value="1"/>
</dbReference>
<dbReference type="STRING" id="1449976.KALB_6324"/>
<dbReference type="SUPFAM" id="SSF52151">
    <property type="entry name" value="FabD/lysophospholipase-like"/>
    <property type="match status" value="1"/>
</dbReference>
<dbReference type="SMART" id="SM00827">
    <property type="entry name" value="PKS_AT"/>
    <property type="match status" value="1"/>
</dbReference>
<dbReference type="InterPro" id="IPR014031">
    <property type="entry name" value="Ketoacyl_synth_C"/>
</dbReference>
<dbReference type="PROSITE" id="PS52004">
    <property type="entry name" value="KS3_2"/>
    <property type="match status" value="1"/>
</dbReference>
<feature type="domain" description="Carrier" evidence="5">
    <location>
        <begin position="1581"/>
        <end position="1659"/>
    </location>
</feature>
<sequence>MGSLAEHHRLVLGVHPSAALCAAVTAAGGLGVLDLGTAEPHELELLEAGSAVRVTEGCALTPAVLDERVDTVVLGRNSPWRIEEVHGWRLVLAEVTSVAEAVAAVRAGADGLIARGNEAGGQVGELGCFVLVQKILGDERIGVPVWACGGIGPNTAAAAVVGGATGVVLDVQLALLPESELPEDLRTAIATSDGTNTSVVDGHRALTKNRELVIGQDAFLAKQFAQRYGTVARSLSAIRTAVDEALRVPDSAALAPGSPLAVEFGTDLPVAQGPMTRVSDRAGFAGAVADAGGLPFIALALATGEQTRVMLEEARDRLGDKPWGVGVLGFAPEELRAAQLAVIREVRPTHALIAGGRPDQAKALEDVGISTFLHVPSPGLLAQFLAAGARKFVFEGSECGGHIGPRSAFSLWEAQIAVLTDHLDRDRSARPQILFAGGVHDERSAAMITALAEPLTRRGARIGVLMGTGYLFTAEAVAHGAIQPLFQRQVVQAETTALLETAPGHVTRCVPSPFTETFHEFGARLTAEGVPEREVWQRLEQLNVGRLRVASKGTKRDGDQLVAVDEGEQLAEGLFMAGQVVVLRSEITTIAALHDSVTTGAARFRAAVSVSSSEVDESPAPLDVAIVGMACMFPGAGDLDRFWANIVANTDSVTEVPAERWNTDTYFAEGSTGRSNGDTTPSKWGGFLPSIPFDPLSYGIPPSTLAAVEPVQLLALEVAQRALADAGYAQGGFDRERTSVVFGAEAGSDLATATSLRMALPSYLEKIPEELAAQLPELTEDSFPGKLANVISGRIANRLDLGGANYTVDAACASSLAAVDVACKELVSATSDVVLCGGADLHNAIDDYLLFSSVGALSATGRCRTFDSTADGIALGEGVACVVLKRLADAERDGDRIYAVIKGVGSGSDGKALGLTAPRAEGQRRALERAYRGAGVSPAQLGLVEAHGTGTVVGDRTELETLTTVFTADGARAGTCVLGSVKSQIGHTKCAAGLAGLIKTAMALHTGVKPPTRHVTEPNPAWQGESSPFAFTSKALPWTQPPAERLAGVSAFGFGGTNFHVVVQGHRSAARSGLREWPAELFTFSEDKQVERLLELAGSGAWSLRDLARTAARHTGPARIAVVARDIAELVDLLRAARDGRTEPERGLYRAGQVEPGKLALLFPGQGSQRPGMLAELFVAFPEIRRFLELAGRTAEVMLPADTFGERPDRLRDTRFAQPALGVTGLAVNWLLGRAGVHADMLGGHSYGELVALSAAGAYDASTLLELSKARAEAILAAAGDDPGGMAAVAATSAEIESLVDGRVVVANHNSPRQVVISGPTAELQIAMETLRAKGFAAKSIPVACAFHSSVVAPAGDLFAQALAQQEIGSPRVPVWSNRTASPYPEGGVRAELAAQIGAPVRFVEQIEAMYADGARTFLEAGPGRVLGGLVEAILGDRPHTVISCERPGATGLTGFLNALAQLAVRGPGLRTGWLFAGRDARDVSSLTPAETPGWTVDGQLVRTKDGHPVPGGLAPARLIGELAPQGGRDAVLNEYLRNSRELIAAQRDVLLSYLNAAPVVVDAVPVPVPAVAVPEEPVVRDEPDVLGTIIGIISERTGYPREMIDPELDLESDLSVDSIKRTEIAGELTARIGAKADLDELVKARTAGRMAALLAGNAPETPGGQAPQRFLFELVAAAERPPGDPVSLLGANIVIAGGSEELAEEVAGQLSARGAMVSVVDGLPEFDEIELVDGLISLHGLGSGEEPVLPAGFAMFRSVLVKRPRWVIAVADQQGVTGLRGFFRTLHREYPDTIARLVEVDTATSPEAVGTMLTEELLIEAAEPVVIRSEYRRSTFELVPVDLGSEIAPDATALGLNRDSVLVLVGGARGITARFAVALAAATGCRIELAGRTVLSDEREHPDVLAAQDLVALRGVLARLGGDPATIDRRARAVLAGREVETTLRELRAHGSQARYHTLDVRDTDAVRQFVKEIHAEHGRVDGVVYAAGVIEDRLVADKDTESFDRVYGTKVDGASALLAELAELPGKTRFTVLFGSIAAALGNRGQSDYAAANDALEALAGQWSLRTGARALTVHWGPWAPTDQHGGMVTPELGRSYAQRGISMIDPEQGVASLLRELAWGSPSVRSVVYTASGW</sequence>
<evidence type="ECO:0000259" key="5">
    <source>
        <dbReference type="PROSITE" id="PS50075"/>
    </source>
</evidence>
<dbReference type="InterPro" id="IPR057326">
    <property type="entry name" value="KR_dom"/>
</dbReference>
<dbReference type="PATRIC" id="fig|1449976.3.peg.6345"/>
<dbReference type="InterPro" id="IPR020841">
    <property type="entry name" value="PKS_Beta-ketoAc_synthase_dom"/>
</dbReference>
<dbReference type="Pfam" id="PF02801">
    <property type="entry name" value="Ketoacyl-synt_C"/>
    <property type="match status" value="1"/>
</dbReference>
<dbReference type="InterPro" id="IPR009081">
    <property type="entry name" value="PP-bd_ACP"/>
</dbReference>
<dbReference type="InterPro" id="IPR036736">
    <property type="entry name" value="ACP-like_sf"/>
</dbReference>
<evidence type="ECO:0000256" key="3">
    <source>
        <dbReference type="ARBA" id="ARBA00022679"/>
    </source>
</evidence>
<dbReference type="Proteomes" id="UP000019225">
    <property type="component" value="Chromosome"/>
</dbReference>
<dbReference type="Gene3D" id="3.40.47.10">
    <property type="match status" value="1"/>
</dbReference>
<dbReference type="Pfam" id="PF03060">
    <property type="entry name" value="NMO"/>
    <property type="match status" value="1"/>
</dbReference>
<dbReference type="SUPFAM" id="SSF47336">
    <property type="entry name" value="ACP-like"/>
    <property type="match status" value="1"/>
</dbReference>
<dbReference type="InterPro" id="IPR013968">
    <property type="entry name" value="PKS_KR"/>
</dbReference>
<dbReference type="HOGENOM" id="CLU_000022_30_1_11"/>
<dbReference type="InterPro" id="IPR016039">
    <property type="entry name" value="Thiolase-like"/>
</dbReference>
<keyword evidence="8" id="KW-1185">Reference proteome</keyword>
<dbReference type="GO" id="GO:0004312">
    <property type="term" value="F:fatty acid synthase activity"/>
    <property type="evidence" value="ECO:0007669"/>
    <property type="project" value="TreeGrafter"/>
</dbReference>
<dbReference type="eggNOG" id="COG2070">
    <property type="taxonomic scope" value="Bacteria"/>
</dbReference>
<dbReference type="PANTHER" id="PTHR43775">
    <property type="entry name" value="FATTY ACID SYNTHASE"/>
    <property type="match status" value="1"/>
</dbReference>
<dbReference type="OrthoDB" id="9778690at2"/>
<accession>W5WNF7</accession>
<dbReference type="Gene3D" id="1.10.1200.10">
    <property type="entry name" value="ACP-like"/>
    <property type="match status" value="1"/>
</dbReference>
<dbReference type="SUPFAM" id="SSF51735">
    <property type="entry name" value="NAD(P)-binding Rossmann-fold domains"/>
    <property type="match status" value="2"/>
</dbReference>
<organism evidence="7 8">
    <name type="scientific">Kutzneria albida DSM 43870</name>
    <dbReference type="NCBI Taxonomy" id="1449976"/>
    <lineage>
        <taxon>Bacteria</taxon>
        <taxon>Bacillati</taxon>
        <taxon>Actinomycetota</taxon>
        <taxon>Actinomycetes</taxon>
        <taxon>Pseudonocardiales</taxon>
        <taxon>Pseudonocardiaceae</taxon>
        <taxon>Kutzneria</taxon>
    </lineage>
</organism>
<dbReference type="Gene3D" id="3.40.366.10">
    <property type="entry name" value="Malonyl-Coenzyme A Acyl Carrier Protein, domain 2"/>
    <property type="match status" value="1"/>
</dbReference>
<keyword evidence="1" id="KW-0596">Phosphopantetheine</keyword>
<evidence type="ECO:0000259" key="6">
    <source>
        <dbReference type="PROSITE" id="PS52004"/>
    </source>
</evidence>
<dbReference type="CDD" id="cd00833">
    <property type="entry name" value="PKS"/>
    <property type="match status" value="1"/>
</dbReference>
<keyword evidence="3" id="KW-0808">Transferase</keyword>
<dbReference type="eggNOG" id="COG3321">
    <property type="taxonomic scope" value="Bacteria"/>
</dbReference>
<evidence type="ECO:0000313" key="8">
    <source>
        <dbReference type="Proteomes" id="UP000019225"/>
    </source>
</evidence>
<dbReference type="PROSITE" id="PS50075">
    <property type="entry name" value="CARRIER"/>
    <property type="match status" value="1"/>
</dbReference>
<keyword evidence="4" id="KW-0012">Acyltransferase</keyword>
<dbReference type="Pfam" id="PF00698">
    <property type="entry name" value="Acyl_transf_1"/>
    <property type="match status" value="1"/>
</dbReference>
<dbReference type="SUPFAM" id="SSF55048">
    <property type="entry name" value="Probable ACP-binding domain of malonyl-CoA ACP transacylase"/>
    <property type="match status" value="1"/>
</dbReference>
<dbReference type="InterPro" id="IPR014043">
    <property type="entry name" value="Acyl_transferase_dom"/>
</dbReference>
<dbReference type="PANTHER" id="PTHR43775:SF51">
    <property type="entry name" value="INACTIVE PHENOLPHTHIOCEROL SYNTHESIS POLYKETIDE SYNTHASE TYPE I PKS1-RELATED"/>
    <property type="match status" value="1"/>
</dbReference>
<dbReference type="EMBL" id="CP007155">
    <property type="protein sequence ID" value="AHH99684.1"/>
    <property type="molecule type" value="Genomic_DNA"/>
</dbReference>
<name>W5WNF7_9PSEU</name>
<dbReference type="GO" id="GO:0006633">
    <property type="term" value="P:fatty acid biosynthetic process"/>
    <property type="evidence" value="ECO:0007669"/>
    <property type="project" value="TreeGrafter"/>
</dbReference>
<dbReference type="InterPro" id="IPR016036">
    <property type="entry name" value="Malonyl_transacylase_ACP-bd"/>
</dbReference>
<dbReference type="SUPFAM" id="SSF53901">
    <property type="entry name" value="Thiolase-like"/>
    <property type="match status" value="1"/>
</dbReference>
<feature type="domain" description="Ketosynthase family 3 (KS3)" evidence="6">
    <location>
        <begin position="621"/>
        <end position="1065"/>
    </location>
</feature>
<dbReference type="InterPro" id="IPR013785">
    <property type="entry name" value="Aldolase_TIM"/>
</dbReference>
<evidence type="ECO:0000256" key="1">
    <source>
        <dbReference type="ARBA" id="ARBA00022450"/>
    </source>
</evidence>
<dbReference type="RefSeq" id="WP_042222775.1">
    <property type="nucleotide sequence ID" value="NZ_CP007155.1"/>
</dbReference>
<keyword evidence="2" id="KW-0597">Phosphoprotein</keyword>